<organism evidence="3 4">
    <name type="scientific">Plasmodium falciparum MaliPS096_E11</name>
    <dbReference type="NCBI Taxonomy" id="1036727"/>
    <lineage>
        <taxon>Eukaryota</taxon>
        <taxon>Sar</taxon>
        <taxon>Alveolata</taxon>
        <taxon>Apicomplexa</taxon>
        <taxon>Aconoidasida</taxon>
        <taxon>Haemosporida</taxon>
        <taxon>Plasmodiidae</taxon>
        <taxon>Plasmodium</taxon>
        <taxon>Plasmodium (Laverania)</taxon>
    </lineage>
</organism>
<evidence type="ECO:0000256" key="1">
    <source>
        <dbReference type="SAM" id="Coils"/>
    </source>
</evidence>
<accession>A0A024WT30</accession>
<proteinExistence type="predicted"/>
<reference evidence="3 4" key="1">
    <citation type="submission" date="2013-02" db="EMBL/GenBank/DDBJ databases">
        <title>The Genome Annotation of Plasmodium falciparum MaliPS096_E11.</title>
        <authorList>
            <consortium name="The Broad Institute Genome Sequencing Platform"/>
            <consortium name="The Broad Institute Genome Sequencing Center for Infectious Disease"/>
            <person name="Neafsey D."/>
            <person name="Hoffman S."/>
            <person name="Volkman S."/>
            <person name="Rosenthal P."/>
            <person name="Walker B."/>
            <person name="Young S.K."/>
            <person name="Zeng Q."/>
            <person name="Gargeya S."/>
            <person name="Fitzgerald M."/>
            <person name="Haas B."/>
            <person name="Abouelleil A."/>
            <person name="Allen A.W."/>
            <person name="Alvarado L."/>
            <person name="Arachchi H.M."/>
            <person name="Berlin A.M."/>
            <person name="Chapman S.B."/>
            <person name="Gainer-Dewar J."/>
            <person name="Goldberg J."/>
            <person name="Griggs A."/>
            <person name="Gujja S."/>
            <person name="Hansen M."/>
            <person name="Howarth C."/>
            <person name="Imamovic A."/>
            <person name="Ireland A."/>
            <person name="Larimer J."/>
            <person name="McCowan C."/>
            <person name="Murphy C."/>
            <person name="Pearson M."/>
            <person name="Poon T.W."/>
            <person name="Priest M."/>
            <person name="Roberts A."/>
            <person name="Saif S."/>
            <person name="Shea T."/>
            <person name="Sisk P."/>
            <person name="Sykes S."/>
            <person name="Wortman J."/>
            <person name="Nusbaum C."/>
            <person name="Birren B."/>
        </authorList>
    </citation>
    <scope>NUCLEOTIDE SEQUENCE [LARGE SCALE GENOMIC DNA]</scope>
    <source>
        <strain evidence="3 4">MaliPS096_E11</strain>
    </source>
</reference>
<evidence type="ECO:0000256" key="2">
    <source>
        <dbReference type="SAM" id="MobiDB-lite"/>
    </source>
</evidence>
<reference evidence="3 4" key="2">
    <citation type="submission" date="2013-02" db="EMBL/GenBank/DDBJ databases">
        <title>The Genome Sequence of Plasmodium falciparum MaliPS096_E11.</title>
        <authorList>
            <consortium name="The Broad Institute Genome Sequencing Platform"/>
            <consortium name="The Broad Institute Genome Sequencing Center for Infectious Disease"/>
            <person name="Neafsey D."/>
            <person name="Cheeseman I."/>
            <person name="Volkman S."/>
            <person name="Adams J."/>
            <person name="Walker B."/>
            <person name="Young S.K."/>
            <person name="Zeng Q."/>
            <person name="Gargeya S."/>
            <person name="Fitzgerald M."/>
            <person name="Haas B."/>
            <person name="Abouelleil A."/>
            <person name="Alvarado L."/>
            <person name="Arachchi H.M."/>
            <person name="Berlin A.M."/>
            <person name="Chapman S.B."/>
            <person name="Dewar J."/>
            <person name="Goldberg J."/>
            <person name="Griggs A."/>
            <person name="Gujja S."/>
            <person name="Hansen M."/>
            <person name="Howarth C."/>
            <person name="Imamovic A."/>
            <person name="Larimer J."/>
            <person name="McCowan C."/>
            <person name="Murphy C."/>
            <person name="Neiman D."/>
            <person name="Pearson M."/>
            <person name="Priest M."/>
            <person name="Roberts A."/>
            <person name="Saif S."/>
            <person name="Shea T."/>
            <person name="Sisk P."/>
            <person name="Sykes S."/>
            <person name="Wortman J."/>
            <person name="Nusbaum C."/>
            <person name="Birren B."/>
        </authorList>
    </citation>
    <scope>NUCLEOTIDE SEQUENCE [LARGE SCALE GENOMIC DNA]</scope>
    <source>
        <strain evidence="3 4">MaliPS096_E11</strain>
    </source>
</reference>
<name>A0A024WT30_PLAFA</name>
<keyword evidence="1" id="KW-0175">Coiled coil</keyword>
<sequence>MNFFFFSKDKNNVNLECLNNDKINLHIYLDDIYYRSGDIFRCILEVRGPEKYIGNIKLDYVVLYIYGICIFNNDIININEELIKRHHNIYLPFYKKEDTNEKKFLIFYTNSIIVCSDIFFNKCNNIFYYSLECLLPHFIPPTYNGKNVKIKYYVYVQALKRLYKNTKDFITKKYEANYSIPIINTKYKNNPILNFSYFPIKPYDIKSCKENQRHTYLQHNFYIYIKELGNTKIYMNNLDSMDNKNNMLKNKNSNNNNIHNNNIHNNNIHNNNIHNKHILYNKTMYNISYIPTHIYNNIQKSNFDYFLCMYNLLSQRKEDSSLFLLNYIIPNYNYFYYLHCFLYLIYHYNYFQNIIKYNDNYSNFYSSCIKNNNTPFVFSLLLDNIEKGNTDCQTNYYKELNQNESKNIKEMLSNQQNQRYQNKKENINDHTNDINKFHCYNNLLNEKEKKKKNLDMYHMNDIHPFMYNDKDLHDFYFCKYENFNFNNILYEPVLWCDNLIVDNYNKRTPSEEKKNIHIQKLSDVRQNQSDELVHQSKRKNHHDNNEDIIKGQNNNTCSNKKMDDLSNDNNLSNDNDLSNDNLKSDTEREIKYPSKEKISKNKYSIIYNNKYYKMDTIIKYMIKNNMFRYYVNLKKMKNDFISNKSNDKNSVIDKHNVSNKKNNKIKMNSPNIYNINTNNKNVCIISLMDKINNKITNVFNYNNSIINININLQNAEICTKHIDISLKRIEKIRMKNKIFHISKNRSYYDEHDIMEEEYYSSSSNKTISCNLINMDSSSSSSSSSSPSSSPYTSSLQLKFPSKNNILSKKKEQSYNVLCNTKTILEQHISTLSCSEKNINIILNEDIIPTFSNDIISIDYFIDMDFYCFNNKNNTLQPFSLQTSFDHVYNMTFRIPIYIIDTIQHEGYENINSTNLSASMIDDEPFDEHQICLKDGHKYEYVDKRCYIKKLEI</sequence>
<feature type="region of interest" description="Disordered" evidence="2">
    <location>
        <begin position="522"/>
        <end position="588"/>
    </location>
</feature>
<gene>
    <name evidence="3" type="ORF">PFMALIP_01827</name>
</gene>
<dbReference type="AlphaFoldDB" id="A0A024WT30"/>
<dbReference type="Proteomes" id="UP000030699">
    <property type="component" value="Unassembled WGS sequence"/>
</dbReference>
<dbReference type="EMBL" id="KI925528">
    <property type="protein sequence ID" value="ETW50138.1"/>
    <property type="molecule type" value="Genomic_DNA"/>
</dbReference>
<feature type="compositionally biased region" description="Low complexity" evidence="2">
    <location>
        <begin position="567"/>
        <end position="581"/>
    </location>
</feature>
<evidence type="ECO:0000313" key="3">
    <source>
        <dbReference type="EMBL" id="ETW50138.1"/>
    </source>
</evidence>
<evidence type="ECO:0000313" key="4">
    <source>
        <dbReference type="Proteomes" id="UP000030699"/>
    </source>
</evidence>
<dbReference type="OrthoDB" id="1918at2759"/>
<protein>
    <submittedName>
        <fullName evidence="3">Uncharacterized protein</fullName>
    </submittedName>
</protein>
<feature type="coiled-coil region" evidence="1">
    <location>
        <begin position="413"/>
        <end position="460"/>
    </location>
</feature>